<sequence>MAQQRQFQMEGGNSTNDTKLTKIFVGGLAWETQRDTMRRYFEQFGEIVEAVVITDKNTGRSKGYGFVTFKEADAAMRACQNMNPVIDGRRANCNLACLGAQKPRPPTSPRDGTGRFRSPGSGIGLVAPSPQFRASSSSSAFVHHHQQQQQHTGQFPFPYSAYGFSGYSQEGMYPMNYYNHHLYGGQQYSPYMGHPSSGSTGMFHGYYPFYAQYNAAQSSNQAQAQAHQHHQGFSFQYTAPPPPPLVQYPYLTHQQHFTSQQQFSSQQPPPPILSLPTSLALSLPSSSSPSSSTSTSAATTTTKTVVITGKTTNAAAAAAVEASTKDGHEAITKTMKIED</sequence>
<feature type="compositionally biased region" description="Low complexity" evidence="3">
    <location>
        <begin position="257"/>
        <end position="266"/>
    </location>
</feature>
<dbReference type="GO" id="GO:0003723">
    <property type="term" value="F:RNA binding"/>
    <property type="evidence" value="ECO:0007669"/>
    <property type="project" value="UniProtKB-UniRule"/>
</dbReference>
<accession>A0ABD1A076</accession>
<dbReference type="AlphaFoldDB" id="A0ABD1A076"/>
<organism evidence="5 6">
    <name type="scientific">Cardamine amara subsp. amara</name>
    <dbReference type="NCBI Taxonomy" id="228776"/>
    <lineage>
        <taxon>Eukaryota</taxon>
        <taxon>Viridiplantae</taxon>
        <taxon>Streptophyta</taxon>
        <taxon>Embryophyta</taxon>
        <taxon>Tracheophyta</taxon>
        <taxon>Spermatophyta</taxon>
        <taxon>Magnoliopsida</taxon>
        <taxon>eudicotyledons</taxon>
        <taxon>Gunneridae</taxon>
        <taxon>Pentapetalae</taxon>
        <taxon>rosids</taxon>
        <taxon>malvids</taxon>
        <taxon>Brassicales</taxon>
        <taxon>Brassicaceae</taxon>
        <taxon>Cardamineae</taxon>
        <taxon>Cardamine</taxon>
    </lineage>
</organism>
<dbReference type="FunFam" id="3.30.70.330:FF:000388">
    <property type="entry name" value="RNA-binding protein 24-B isoform X1"/>
    <property type="match status" value="1"/>
</dbReference>
<dbReference type="Proteomes" id="UP001558713">
    <property type="component" value="Unassembled WGS sequence"/>
</dbReference>
<evidence type="ECO:0000313" key="5">
    <source>
        <dbReference type="EMBL" id="KAL1200283.1"/>
    </source>
</evidence>
<feature type="region of interest" description="Disordered" evidence="3">
    <location>
        <begin position="257"/>
        <end position="300"/>
    </location>
</feature>
<protein>
    <submittedName>
        <fullName evidence="5">RNA-binding protein ARP1</fullName>
    </submittedName>
</protein>
<dbReference type="PROSITE" id="PS50102">
    <property type="entry name" value="RRM"/>
    <property type="match status" value="1"/>
</dbReference>
<proteinExistence type="predicted"/>
<evidence type="ECO:0000313" key="6">
    <source>
        <dbReference type="Proteomes" id="UP001558713"/>
    </source>
</evidence>
<evidence type="ECO:0000256" key="2">
    <source>
        <dbReference type="PROSITE-ProRule" id="PRU00176"/>
    </source>
</evidence>
<name>A0ABD1A076_CARAN</name>
<dbReference type="SUPFAM" id="SSF54928">
    <property type="entry name" value="RNA-binding domain, RBD"/>
    <property type="match status" value="1"/>
</dbReference>
<feature type="domain" description="RRM" evidence="4">
    <location>
        <begin position="21"/>
        <end position="98"/>
    </location>
</feature>
<feature type="compositionally biased region" description="Low complexity" evidence="3">
    <location>
        <begin position="274"/>
        <end position="300"/>
    </location>
</feature>
<keyword evidence="1 2" id="KW-0694">RNA-binding</keyword>
<dbReference type="InterPro" id="IPR012677">
    <property type="entry name" value="Nucleotide-bd_a/b_plait_sf"/>
</dbReference>
<evidence type="ECO:0000259" key="4">
    <source>
        <dbReference type="PROSITE" id="PS50102"/>
    </source>
</evidence>
<comment type="caution">
    <text evidence="5">The sequence shown here is derived from an EMBL/GenBank/DDBJ whole genome shotgun (WGS) entry which is preliminary data.</text>
</comment>
<evidence type="ECO:0000256" key="3">
    <source>
        <dbReference type="SAM" id="MobiDB-lite"/>
    </source>
</evidence>
<keyword evidence="6" id="KW-1185">Reference proteome</keyword>
<dbReference type="Pfam" id="PF00076">
    <property type="entry name" value="RRM_1"/>
    <property type="match status" value="1"/>
</dbReference>
<dbReference type="PANTHER" id="PTHR11176">
    <property type="entry name" value="BOULE-RELATED"/>
    <property type="match status" value="1"/>
</dbReference>
<evidence type="ECO:0000256" key="1">
    <source>
        <dbReference type="ARBA" id="ARBA00022884"/>
    </source>
</evidence>
<dbReference type="PANTHER" id="PTHR11176:SF22">
    <property type="entry name" value="RNA-BINDING PROTEIN 38-LIKE ISOFORM X1"/>
    <property type="match status" value="1"/>
</dbReference>
<reference evidence="5 6" key="1">
    <citation type="submission" date="2024-04" db="EMBL/GenBank/DDBJ databases">
        <title>Genome assembly C_amara_ONT_v2.</title>
        <authorList>
            <person name="Yant L."/>
            <person name="Moore C."/>
            <person name="Slenker M."/>
        </authorList>
    </citation>
    <scope>NUCLEOTIDE SEQUENCE [LARGE SCALE GENOMIC DNA]</scope>
    <source>
        <tissue evidence="5">Leaf</tissue>
    </source>
</reference>
<dbReference type="EMBL" id="JBANAX010000626">
    <property type="protein sequence ID" value="KAL1200283.1"/>
    <property type="molecule type" value="Genomic_DNA"/>
</dbReference>
<dbReference type="SMART" id="SM00360">
    <property type="entry name" value="RRM"/>
    <property type="match status" value="1"/>
</dbReference>
<gene>
    <name evidence="5" type="ORF">V5N11_009701</name>
</gene>
<dbReference type="InterPro" id="IPR035979">
    <property type="entry name" value="RBD_domain_sf"/>
</dbReference>
<dbReference type="InterPro" id="IPR000504">
    <property type="entry name" value="RRM_dom"/>
</dbReference>
<dbReference type="CDD" id="cd12384">
    <property type="entry name" value="RRM_RBM24_RBM38_like"/>
    <property type="match status" value="1"/>
</dbReference>
<dbReference type="Gene3D" id="3.30.70.330">
    <property type="match status" value="1"/>
</dbReference>